<keyword evidence="3" id="KW-1185">Reference proteome</keyword>
<feature type="region of interest" description="Disordered" evidence="1">
    <location>
        <begin position="1"/>
        <end position="39"/>
    </location>
</feature>
<organism evidence="2 3">
    <name type="scientific">Capsella rubella</name>
    <dbReference type="NCBI Taxonomy" id="81985"/>
    <lineage>
        <taxon>Eukaryota</taxon>
        <taxon>Viridiplantae</taxon>
        <taxon>Streptophyta</taxon>
        <taxon>Embryophyta</taxon>
        <taxon>Tracheophyta</taxon>
        <taxon>Spermatophyta</taxon>
        <taxon>Magnoliopsida</taxon>
        <taxon>eudicotyledons</taxon>
        <taxon>Gunneridae</taxon>
        <taxon>Pentapetalae</taxon>
        <taxon>rosids</taxon>
        <taxon>malvids</taxon>
        <taxon>Brassicales</taxon>
        <taxon>Brassicaceae</taxon>
        <taxon>Camelineae</taxon>
        <taxon>Capsella</taxon>
    </lineage>
</organism>
<evidence type="ECO:0000313" key="2">
    <source>
        <dbReference type="EMBL" id="EOA23112.1"/>
    </source>
</evidence>
<accession>R0FKY2</accession>
<proteinExistence type="predicted"/>
<evidence type="ECO:0000313" key="3">
    <source>
        <dbReference type="Proteomes" id="UP000029121"/>
    </source>
</evidence>
<evidence type="ECO:0000256" key="1">
    <source>
        <dbReference type="SAM" id="MobiDB-lite"/>
    </source>
</evidence>
<gene>
    <name evidence="2" type="ORF">CARUB_v10003905mg</name>
</gene>
<dbReference type="EMBL" id="KB870810">
    <property type="protein sequence ID" value="EOA23112.1"/>
    <property type="molecule type" value="Genomic_DNA"/>
</dbReference>
<reference evidence="3" key="1">
    <citation type="journal article" date="2013" name="Nat. Genet.">
        <title>The Capsella rubella genome and the genomic consequences of rapid mating system evolution.</title>
        <authorList>
            <person name="Slotte T."/>
            <person name="Hazzouri K.M."/>
            <person name="Agren J.A."/>
            <person name="Koenig D."/>
            <person name="Maumus F."/>
            <person name="Guo Y.L."/>
            <person name="Steige K."/>
            <person name="Platts A.E."/>
            <person name="Escobar J.S."/>
            <person name="Newman L.K."/>
            <person name="Wang W."/>
            <person name="Mandakova T."/>
            <person name="Vello E."/>
            <person name="Smith L.M."/>
            <person name="Henz S.R."/>
            <person name="Steffen J."/>
            <person name="Takuno S."/>
            <person name="Brandvain Y."/>
            <person name="Coop G."/>
            <person name="Andolfatto P."/>
            <person name="Hu T.T."/>
            <person name="Blanchette M."/>
            <person name="Clark R.M."/>
            <person name="Quesneville H."/>
            <person name="Nordborg M."/>
            <person name="Gaut B.S."/>
            <person name="Lysak M.A."/>
            <person name="Jenkins J."/>
            <person name="Grimwood J."/>
            <person name="Chapman J."/>
            <person name="Prochnik S."/>
            <person name="Shu S."/>
            <person name="Rokhsar D."/>
            <person name="Schmutz J."/>
            <person name="Weigel D."/>
            <person name="Wright S.I."/>
        </authorList>
    </citation>
    <scope>NUCLEOTIDE SEQUENCE [LARGE SCALE GENOMIC DNA]</scope>
    <source>
        <strain evidence="3">cv. Monte Gargano</strain>
    </source>
</reference>
<name>R0FKY2_9BRAS</name>
<dbReference type="AlphaFoldDB" id="R0FKY2"/>
<feature type="compositionally biased region" description="Basic and acidic residues" evidence="1">
    <location>
        <begin position="1"/>
        <end position="30"/>
    </location>
</feature>
<protein>
    <submittedName>
        <fullName evidence="2">Uncharacterized protein</fullName>
    </submittedName>
</protein>
<sequence>MERKLQAEYWKKKWEKKRQGEDSELERGPMEEEDEAEKEDGKFWGIKDKISHWEEQIILSTTAAKYWELMYGYLGLSN</sequence>
<dbReference type="Proteomes" id="UP000029121">
    <property type="component" value="Unassembled WGS sequence"/>
</dbReference>